<accession>A0A7W8XDW1</accession>
<name>A0A7W8XDW1_9HYPH</name>
<sequence length="131" mass="14949">MKFLHVLGEIFSTPGIIENPSQPRQSAPEQVQKAEKTVKNHGTFAAVICFVPALRKSRWGYQPMTQIREPERRARVLRGRPYSLDEFAAKYGLRREQAESLFTRFGPSSIELDLLMAAKRRAPVLPDRIAQ</sequence>
<comment type="caution">
    <text evidence="1">The sequence shown here is derived from an EMBL/GenBank/DDBJ whole genome shotgun (WGS) entry which is preliminary data.</text>
</comment>
<gene>
    <name evidence="1" type="ORF">GGI59_000695</name>
</gene>
<proteinExistence type="predicted"/>
<dbReference type="EMBL" id="JACHBC010000001">
    <property type="protein sequence ID" value="MBB5559068.1"/>
    <property type="molecule type" value="Genomic_DNA"/>
</dbReference>
<protein>
    <submittedName>
        <fullName evidence="1">Uncharacterized protein</fullName>
    </submittedName>
</protein>
<reference evidence="1 2" key="1">
    <citation type="submission" date="2020-08" db="EMBL/GenBank/DDBJ databases">
        <title>Genomic Encyclopedia of Type Strains, Phase IV (KMG-V): Genome sequencing to study the core and pangenomes of soil and plant-associated prokaryotes.</title>
        <authorList>
            <person name="Whitman W."/>
        </authorList>
    </citation>
    <scope>NUCLEOTIDE SEQUENCE [LARGE SCALE GENOMIC DNA]</scope>
    <source>
        <strain evidence="1 2">SEMIA 4034</strain>
    </source>
</reference>
<organism evidence="1 2">
    <name type="scientific">Rhizobium lentis</name>
    <dbReference type="NCBI Taxonomy" id="1138194"/>
    <lineage>
        <taxon>Bacteria</taxon>
        <taxon>Pseudomonadati</taxon>
        <taxon>Pseudomonadota</taxon>
        <taxon>Alphaproteobacteria</taxon>
        <taxon>Hyphomicrobiales</taxon>
        <taxon>Rhizobiaceae</taxon>
        <taxon>Rhizobium/Agrobacterium group</taxon>
        <taxon>Rhizobium</taxon>
    </lineage>
</organism>
<evidence type="ECO:0000313" key="1">
    <source>
        <dbReference type="EMBL" id="MBB5559068.1"/>
    </source>
</evidence>
<evidence type="ECO:0000313" key="2">
    <source>
        <dbReference type="Proteomes" id="UP000528824"/>
    </source>
</evidence>
<keyword evidence="2" id="KW-1185">Reference proteome</keyword>
<dbReference type="Proteomes" id="UP000528824">
    <property type="component" value="Unassembled WGS sequence"/>
</dbReference>
<dbReference type="AlphaFoldDB" id="A0A7W8XDW1"/>